<sequence>MDNQTSAENASISSMLMMFNWVEYLVFSLMLGLSALIGIYYGCYKGNQNTVSEYMQGGKKMGVFPITMSLIASHVSGITLLGVPAEIYRYGTQYYAIVFCIVSVTAVIMLFYLPVFFKLQLNSPYEYLERRFSYNVRLLASFAFSISLILYIPVVIYVPALAFNQVTGMSVHTITPIVCLVCIFYTTLGGLKAVVWSDALQSVFTFGSVLIIIAIGCNVVGGPSEVFRINNEGHRLEVFNMDTNPFARNTFWTITVGMTLQWIAHLAIHPGAIQRFIAVPTYRDAQKRTLWVAVGLALVKSASVFTGLLIYSKYHDCDPIATQGITGSQLVVSKPGQILPYYVMDIAGRYPGITGVFISGVVSAALSTMSASLNTVAGTIYEDFVLLCFKQRHSDAVASFAMKCIVLVLGAVCVALVLVVEKLGGILQMAISLSGVTNGALAFVFSFGMFYPWANSKGAMAGLVASLLGTSWIVAGAQAVIAEGRMKFPGKITSVDGCPANSSINHDLVETYTGVGSPVWTDGTVDMLYQVSYIYYAVVGMLIGVAVGVPVSHLTGAQDLTTLDPDLLVPQIRSLLPPPSVHSKHNKDYVLVPVKLNGATEKESANVIV</sequence>
<dbReference type="CDD" id="cd11492">
    <property type="entry name" value="SLC5sbd_NIS-SMVT"/>
    <property type="match status" value="1"/>
</dbReference>
<evidence type="ECO:0000256" key="7">
    <source>
        <dbReference type="ARBA" id="ARBA00023053"/>
    </source>
</evidence>
<feature type="transmembrane region" description="Helical" evidence="12">
    <location>
        <begin position="94"/>
        <end position="117"/>
    </location>
</feature>
<dbReference type="EMBL" id="QKKF02026398">
    <property type="protein sequence ID" value="RZF36443.1"/>
    <property type="molecule type" value="Genomic_DNA"/>
</dbReference>
<keyword evidence="8" id="KW-0406">Ion transport</keyword>
<dbReference type="PANTHER" id="PTHR42985:SF21">
    <property type="entry name" value="SODIUM-DEPENDENT MULTIVITAMIN TRANSPORTER-LIKE PROTEIN"/>
    <property type="match status" value="1"/>
</dbReference>
<feature type="transmembrane region" description="Helical" evidence="12">
    <location>
        <begin position="458"/>
        <end position="481"/>
    </location>
</feature>
<dbReference type="InParanoid" id="A0A482WSG9"/>
<keyword evidence="4" id="KW-1003">Cell membrane</keyword>
<dbReference type="InterPro" id="IPR038377">
    <property type="entry name" value="Na/Glc_symporter_sf"/>
</dbReference>
<dbReference type="PROSITE" id="PS50283">
    <property type="entry name" value="NA_SOLUT_SYMP_3"/>
    <property type="match status" value="1"/>
</dbReference>
<evidence type="ECO:0000313" key="13">
    <source>
        <dbReference type="EMBL" id="RZF36443.1"/>
    </source>
</evidence>
<gene>
    <name evidence="13" type="ORF">LSTR_LSTR009539</name>
</gene>
<comment type="similarity">
    <text evidence="2 11">Belongs to the sodium:solute symporter (SSF) (TC 2.A.21) family.</text>
</comment>
<evidence type="ECO:0000256" key="12">
    <source>
        <dbReference type="SAM" id="Phobius"/>
    </source>
</evidence>
<reference evidence="13 14" key="1">
    <citation type="journal article" date="2017" name="Gigascience">
        <title>Genome sequence of the small brown planthopper, Laodelphax striatellus.</title>
        <authorList>
            <person name="Zhu J."/>
            <person name="Jiang F."/>
            <person name="Wang X."/>
            <person name="Yang P."/>
            <person name="Bao Y."/>
            <person name="Zhao W."/>
            <person name="Wang W."/>
            <person name="Lu H."/>
            <person name="Wang Q."/>
            <person name="Cui N."/>
            <person name="Li J."/>
            <person name="Chen X."/>
            <person name="Luo L."/>
            <person name="Yu J."/>
            <person name="Kang L."/>
            <person name="Cui F."/>
        </authorList>
    </citation>
    <scope>NUCLEOTIDE SEQUENCE [LARGE SCALE GENOMIC DNA]</scope>
    <source>
        <strain evidence="13">Lst14</strain>
    </source>
</reference>
<keyword evidence="5 12" id="KW-0812">Transmembrane</keyword>
<keyword evidence="7" id="KW-0915">Sodium</keyword>
<evidence type="ECO:0000256" key="9">
    <source>
        <dbReference type="ARBA" id="ARBA00023136"/>
    </source>
</evidence>
<dbReference type="AlphaFoldDB" id="A0A482WSG9"/>
<evidence type="ECO:0000256" key="1">
    <source>
        <dbReference type="ARBA" id="ARBA00004651"/>
    </source>
</evidence>
<feature type="transmembrane region" description="Helical" evidence="12">
    <location>
        <begin position="533"/>
        <end position="551"/>
    </location>
</feature>
<comment type="caution">
    <text evidence="13">The sequence shown here is derived from an EMBL/GenBank/DDBJ whole genome shotgun (WGS) entry which is preliminary data.</text>
</comment>
<dbReference type="InterPro" id="IPR001734">
    <property type="entry name" value="Na/solute_symporter"/>
</dbReference>
<feature type="transmembrane region" description="Helical" evidence="12">
    <location>
        <begin position="353"/>
        <end position="376"/>
    </location>
</feature>
<dbReference type="PANTHER" id="PTHR42985">
    <property type="entry name" value="SODIUM-COUPLED MONOCARBOXYLATE TRANSPORTER"/>
    <property type="match status" value="1"/>
</dbReference>
<organism evidence="13 14">
    <name type="scientific">Laodelphax striatellus</name>
    <name type="common">Small brown planthopper</name>
    <name type="synonym">Delphax striatella</name>
    <dbReference type="NCBI Taxonomy" id="195883"/>
    <lineage>
        <taxon>Eukaryota</taxon>
        <taxon>Metazoa</taxon>
        <taxon>Ecdysozoa</taxon>
        <taxon>Arthropoda</taxon>
        <taxon>Hexapoda</taxon>
        <taxon>Insecta</taxon>
        <taxon>Pterygota</taxon>
        <taxon>Neoptera</taxon>
        <taxon>Paraneoptera</taxon>
        <taxon>Hemiptera</taxon>
        <taxon>Auchenorrhyncha</taxon>
        <taxon>Fulgoroidea</taxon>
        <taxon>Delphacidae</taxon>
        <taxon>Criomorphinae</taxon>
        <taxon>Laodelphax</taxon>
    </lineage>
</organism>
<comment type="subcellular location">
    <subcellularLocation>
        <location evidence="1">Cell membrane</location>
        <topology evidence="1">Multi-pass membrane protein</topology>
    </subcellularLocation>
</comment>
<dbReference type="GO" id="GO:0005886">
    <property type="term" value="C:plasma membrane"/>
    <property type="evidence" value="ECO:0007669"/>
    <property type="project" value="UniProtKB-SubCell"/>
</dbReference>
<feature type="transmembrane region" description="Helical" evidence="12">
    <location>
        <begin position="138"/>
        <end position="163"/>
    </location>
</feature>
<evidence type="ECO:0000256" key="11">
    <source>
        <dbReference type="RuleBase" id="RU362091"/>
    </source>
</evidence>
<dbReference type="SMR" id="A0A482WSG9"/>
<dbReference type="STRING" id="195883.A0A482WSG9"/>
<dbReference type="Gene3D" id="1.20.1730.10">
    <property type="entry name" value="Sodium/glucose cotransporter"/>
    <property type="match status" value="1"/>
</dbReference>
<dbReference type="Pfam" id="PF00474">
    <property type="entry name" value="SSF"/>
    <property type="match status" value="1"/>
</dbReference>
<evidence type="ECO:0000256" key="4">
    <source>
        <dbReference type="ARBA" id="ARBA00022475"/>
    </source>
</evidence>
<dbReference type="GO" id="GO:0006814">
    <property type="term" value="P:sodium ion transport"/>
    <property type="evidence" value="ECO:0007669"/>
    <property type="project" value="UniProtKB-KW"/>
</dbReference>
<feature type="transmembrane region" description="Helical" evidence="12">
    <location>
        <begin position="397"/>
        <end position="420"/>
    </location>
</feature>
<keyword evidence="6 12" id="KW-1133">Transmembrane helix</keyword>
<keyword evidence="14" id="KW-1185">Reference proteome</keyword>
<evidence type="ECO:0008006" key="15">
    <source>
        <dbReference type="Google" id="ProtNLM"/>
    </source>
</evidence>
<accession>A0A482WSG9</accession>
<protein>
    <recommendedName>
        <fullName evidence="15">Sodium-coupled monocarboxylate transporter 1</fullName>
    </recommendedName>
</protein>
<dbReference type="InterPro" id="IPR051163">
    <property type="entry name" value="Sodium:Solute_Symporter_SSF"/>
</dbReference>
<evidence type="ECO:0000313" key="14">
    <source>
        <dbReference type="Proteomes" id="UP000291343"/>
    </source>
</evidence>
<dbReference type="Proteomes" id="UP000291343">
    <property type="component" value="Unassembled WGS sequence"/>
</dbReference>
<feature type="transmembrane region" description="Helical" evidence="12">
    <location>
        <begin position="169"/>
        <end position="191"/>
    </location>
</feature>
<feature type="transmembrane region" description="Helical" evidence="12">
    <location>
        <begin position="250"/>
        <end position="268"/>
    </location>
</feature>
<dbReference type="OrthoDB" id="6132759at2759"/>
<feature type="transmembrane region" description="Helical" evidence="12">
    <location>
        <begin position="24"/>
        <end position="43"/>
    </location>
</feature>
<keyword evidence="10" id="KW-0739">Sodium transport</keyword>
<keyword evidence="3" id="KW-0813">Transport</keyword>
<dbReference type="GO" id="GO:0015293">
    <property type="term" value="F:symporter activity"/>
    <property type="evidence" value="ECO:0007669"/>
    <property type="project" value="TreeGrafter"/>
</dbReference>
<evidence type="ECO:0000256" key="5">
    <source>
        <dbReference type="ARBA" id="ARBA00022692"/>
    </source>
</evidence>
<evidence type="ECO:0000256" key="6">
    <source>
        <dbReference type="ARBA" id="ARBA00022989"/>
    </source>
</evidence>
<evidence type="ECO:0000256" key="3">
    <source>
        <dbReference type="ARBA" id="ARBA00022448"/>
    </source>
</evidence>
<evidence type="ECO:0000256" key="2">
    <source>
        <dbReference type="ARBA" id="ARBA00006434"/>
    </source>
</evidence>
<feature type="transmembrane region" description="Helical" evidence="12">
    <location>
        <begin position="426"/>
        <end position="451"/>
    </location>
</feature>
<feature type="transmembrane region" description="Helical" evidence="12">
    <location>
        <begin position="203"/>
        <end position="221"/>
    </location>
</feature>
<dbReference type="NCBIfam" id="TIGR00813">
    <property type="entry name" value="sss"/>
    <property type="match status" value="1"/>
</dbReference>
<keyword evidence="9 12" id="KW-0472">Membrane</keyword>
<feature type="transmembrane region" description="Helical" evidence="12">
    <location>
        <begin position="63"/>
        <end position="82"/>
    </location>
</feature>
<evidence type="ECO:0000256" key="8">
    <source>
        <dbReference type="ARBA" id="ARBA00023065"/>
    </source>
</evidence>
<proteinExistence type="inferred from homology"/>
<feature type="transmembrane region" description="Helical" evidence="12">
    <location>
        <begin position="289"/>
        <end position="311"/>
    </location>
</feature>
<evidence type="ECO:0000256" key="10">
    <source>
        <dbReference type="ARBA" id="ARBA00023201"/>
    </source>
</evidence>
<name>A0A482WSG9_LAOST</name>